<dbReference type="GO" id="GO:0003677">
    <property type="term" value="F:DNA binding"/>
    <property type="evidence" value="ECO:0007669"/>
    <property type="project" value="UniProtKB-KW"/>
</dbReference>
<evidence type="ECO:0000259" key="3">
    <source>
        <dbReference type="PROSITE" id="PS51253"/>
    </source>
</evidence>
<evidence type="ECO:0000313" key="5">
    <source>
        <dbReference type="Proteomes" id="UP000694388"/>
    </source>
</evidence>
<keyword evidence="5" id="KW-1185">Reference proteome</keyword>
<reference evidence="4" key="1">
    <citation type="submission" date="2025-08" db="UniProtKB">
        <authorList>
            <consortium name="Ensembl"/>
        </authorList>
    </citation>
    <scope>IDENTIFICATION</scope>
</reference>
<dbReference type="PANTHER" id="PTHR45736">
    <property type="entry name" value="ZINC FINGER MYM-TYPE PROTEIN"/>
    <property type="match status" value="1"/>
</dbReference>
<dbReference type="PANTHER" id="PTHR45736:SF7">
    <property type="entry name" value="ZINC FINGER MYM-TYPE PROTEIN 5"/>
    <property type="match status" value="1"/>
</dbReference>
<feature type="compositionally biased region" description="Basic and acidic residues" evidence="2">
    <location>
        <begin position="851"/>
        <end position="862"/>
    </location>
</feature>
<evidence type="ECO:0000313" key="4">
    <source>
        <dbReference type="Ensembl" id="ENSEBUP00000020124.1"/>
    </source>
</evidence>
<dbReference type="SMART" id="SM00746">
    <property type="entry name" value="TRASH"/>
    <property type="match status" value="6"/>
</dbReference>
<evidence type="ECO:0000256" key="2">
    <source>
        <dbReference type="SAM" id="MobiDB-lite"/>
    </source>
</evidence>
<feature type="region of interest" description="Disordered" evidence="2">
    <location>
        <begin position="641"/>
        <end position="662"/>
    </location>
</feature>
<dbReference type="InterPro" id="IPR006600">
    <property type="entry name" value="HTH_CenpB_DNA-bd_dom"/>
</dbReference>
<accession>A0A8C4QUN2</accession>
<sequence>MCCFFSIEYKPNRPCEVGVQLHLTCLKGALHHQQNQGGVWKIEDRGEKNETENRARGLPIPGGQRGRGGGRMGGRGIRGGAKQERWAGAKVRRKVGELKAKSQMVNMVQPADWFEVRVGDDGWLIENEDEKNYSANDETELEVDVSVDGVKDPGKSSVIEGKMVDILVKSEPDDEKYKQGIPTHKSTHPLSEVKLEKKECGRVNKSPAEGLFCTECHQKLKPGHVAHRRRGKQEIYCSSSCLASHIASSKLPANQLPSPLPPQHPVVPPSSASHLHNPHQSTVEEAVSTSIPCSVCGKNTPARHEVTYQNETFQLCSDKCLTRFGSQHQTPATENQRENKATRSVCHYCMGSASPQYFLNMSNGTRYAVCSTDCLSAFQLLLSQGVLPVPLPPLSEISPPAPPSAPVVLKCVQCRESFSHIPDLLEWKGTVLQFCGRACVRIWARNVTAVCDQCRRSKPVACRAHFPGLSCTFCSDTCRWLHQAAFSRKLGKGAGTCTHCLQLCSRSSAQSSSVSRLCFCSNICQKSYTLCYIKAYPCDRCHVTCAPEAFLPWGGAVRRFCNHACLMLYCFDQAGGGLLGNIVTSSSGEEKPTDIFDKLDAGTSLGSSNLTISFEEHSTSHGFTKSNHNASAFAVGEVQVEDHSKNQTLGTSQAKQRASRREQVAWSVGEGDVSRAAGRTDVEVALRAWLRGSLGRKHRIDASQLLSKAQRLSFEMAAAFTPTHPWLRGFVAREGISLGDTERDVEDTLGEDGDGENNANVNSHPSPDGVKISRIPFPVPVPIYVPVPMHMYCQPTPSPVALPIPIPIPLLIPSSKASEQRKVHSEAEQAQEKGEEEHFNLGQGGLSALPAKRENSKSKRKSEIIAASVVASPASLESRSRLSHSVASPSSSVCPNTYLDPEVEILNSIGSESKAKLSLGHKAWKLWADGSLRPKKGQPSVFLSLSQSERASALYAFASEAQRPNGQDYRPDCLYYLCLGLQRYLSEAGIEDDIFSDSIWGGG</sequence>
<name>A0A8C4QUN2_EPTBU</name>
<feature type="compositionally biased region" description="Gly residues" evidence="2">
    <location>
        <begin position="63"/>
        <end position="79"/>
    </location>
</feature>
<evidence type="ECO:0000256" key="1">
    <source>
        <dbReference type="ARBA" id="ARBA00023125"/>
    </source>
</evidence>
<dbReference type="PROSITE" id="PS51253">
    <property type="entry name" value="HTH_CENPB"/>
    <property type="match status" value="1"/>
</dbReference>
<keyword evidence="1" id="KW-0238">DNA-binding</keyword>
<dbReference type="Pfam" id="PF25561">
    <property type="entry name" value="QRICH1"/>
    <property type="match status" value="1"/>
</dbReference>
<dbReference type="Ensembl" id="ENSEBUT00000020700.1">
    <property type="protein sequence ID" value="ENSEBUP00000020124.1"/>
    <property type="gene ID" value="ENSEBUG00000012398.1"/>
</dbReference>
<protein>
    <recommendedName>
        <fullName evidence="3">HTH CENPB-type domain-containing protein</fullName>
    </recommendedName>
</protein>
<dbReference type="SUPFAM" id="SSF57716">
    <property type="entry name" value="Glucocorticoid receptor-like (DNA-binding domain)"/>
    <property type="match status" value="1"/>
</dbReference>
<dbReference type="AlphaFoldDB" id="A0A8C4QUN2"/>
<feature type="compositionally biased region" description="Basic and acidic residues" evidence="2">
    <location>
        <begin position="818"/>
        <end position="839"/>
    </location>
</feature>
<dbReference type="InterPro" id="IPR051284">
    <property type="entry name" value="ZnF_MYMT-QRICH1"/>
</dbReference>
<feature type="compositionally biased region" description="Acidic residues" evidence="2">
    <location>
        <begin position="743"/>
        <end position="755"/>
    </location>
</feature>
<feature type="domain" description="HTH CENPB-type" evidence="3">
    <location>
        <begin position="670"/>
        <end position="740"/>
    </location>
</feature>
<feature type="region of interest" description="Disordered" evidence="2">
    <location>
        <begin position="739"/>
        <end position="771"/>
    </location>
</feature>
<dbReference type="InterPro" id="IPR057926">
    <property type="entry name" value="QRICH1_dom"/>
</dbReference>
<dbReference type="InterPro" id="IPR011017">
    <property type="entry name" value="TRASH_dom"/>
</dbReference>
<organism evidence="4 5">
    <name type="scientific">Eptatretus burgeri</name>
    <name type="common">Inshore hagfish</name>
    <dbReference type="NCBI Taxonomy" id="7764"/>
    <lineage>
        <taxon>Eukaryota</taxon>
        <taxon>Metazoa</taxon>
        <taxon>Chordata</taxon>
        <taxon>Craniata</taxon>
        <taxon>Vertebrata</taxon>
        <taxon>Cyclostomata</taxon>
        <taxon>Myxini</taxon>
        <taxon>Myxiniformes</taxon>
        <taxon>Myxinidae</taxon>
        <taxon>Eptatretinae</taxon>
        <taxon>Eptatretus</taxon>
    </lineage>
</organism>
<feature type="compositionally biased region" description="Polar residues" evidence="2">
    <location>
        <begin position="646"/>
        <end position="656"/>
    </location>
</feature>
<proteinExistence type="predicted"/>
<feature type="region of interest" description="Disordered" evidence="2">
    <location>
        <begin position="817"/>
        <end position="862"/>
    </location>
</feature>
<dbReference type="GeneTree" id="ENSGT00940000157028"/>
<feature type="region of interest" description="Disordered" evidence="2">
    <location>
        <begin position="48"/>
        <end position="83"/>
    </location>
</feature>
<dbReference type="Proteomes" id="UP000694388">
    <property type="component" value="Unplaced"/>
</dbReference>
<reference evidence="4" key="2">
    <citation type="submission" date="2025-09" db="UniProtKB">
        <authorList>
            <consortium name="Ensembl"/>
        </authorList>
    </citation>
    <scope>IDENTIFICATION</scope>
</reference>